<reference evidence="2 3" key="1">
    <citation type="submission" date="2014-09" db="EMBL/GenBank/DDBJ databases">
        <title>Butyrate-producing bacteria isolated from human gut.</title>
        <authorList>
            <person name="Zhang Q."/>
            <person name="Zhao L."/>
        </authorList>
    </citation>
    <scope>NUCLEOTIDE SEQUENCE [LARGE SCALE GENOMIC DNA]</scope>
    <source>
        <strain evidence="2 3">21</strain>
    </source>
</reference>
<dbReference type="InterPro" id="IPR053163">
    <property type="entry name" value="HTH-type_regulator_Rgg"/>
</dbReference>
<keyword evidence="3" id="KW-1185">Reference proteome</keyword>
<dbReference type="Gene3D" id="1.25.40.10">
    <property type="entry name" value="Tetratricopeptide repeat domain"/>
    <property type="match status" value="1"/>
</dbReference>
<dbReference type="CDD" id="cd00093">
    <property type="entry name" value="HTH_XRE"/>
    <property type="match status" value="1"/>
</dbReference>
<accession>A0A2V1JRE9</accession>
<comment type="caution">
    <text evidence="2">The sequence shown here is derived from an EMBL/GenBank/DDBJ whole genome shotgun (WGS) entry which is preliminary data.</text>
</comment>
<gene>
    <name evidence="2" type="ORF">LG34_13745</name>
</gene>
<evidence type="ECO:0000313" key="2">
    <source>
        <dbReference type="EMBL" id="PWE85811.1"/>
    </source>
</evidence>
<sequence>MEVCKISDVIRDARIRSGMTQEALAFGICSVSTLSKIENGRRMPQVRVFEALMDRMGESSERCLVYVGEHELQKKRMQDQMTLAMLLKDRLLLETELAQYERLVQKRKLMDEQWLSLGNTVLQWWGGAALPDTEQRLTKILGMSCQNYREKWDGEMQYTYCEILIFQMLVQCRMLNGDFLWSISVLNGMRHYLKCGSGILWKERMLISVHVLMAQIYFITEKYPSSAKYSAKGLTISMNADCYHFAPVLLNLLAACEAKLGDTSEAEQAESCSKLLDAFMTSKKYLSKFMS</sequence>
<dbReference type="SMART" id="SM00530">
    <property type="entry name" value="HTH_XRE"/>
    <property type="match status" value="1"/>
</dbReference>
<proteinExistence type="predicted"/>
<evidence type="ECO:0000313" key="3">
    <source>
        <dbReference type="Proteomes" id="UP000245288"/>
    </source>
</evidence>
<dbReference type="InterPro" id="IPR010982">
    <property type="entry name" value="Lambda_DNA-bd_dom_sf"/>
</dbReference>
<name>A0A2V1JRE9_EUBRA</name>
<feature type="domain" description="HTH cro/C1-type" evidence="1">
    <location>
        <begin position="10"/>
        <end position="63"/>
    </location>
</feature>
<dbReference type="EMBL" id="JRFU01000151">
    <property type="protein sequence ID" value="PWE85811.1"/>
    <property type="molecule type" value="Genomic_DNA"/>
</dbReference>
<dbReference type="PROSITE" id="PS50943">
    <property type="entry name" value="HTH_CROC1"/>
    <property type="match status" value="1"/>
</dbReference>
<dbReference type="OrthoDB" id="1855220at2"/>
<dbReference type="InterPro" id="IPR011990">
    <property type="entry name" value="TPR-like_helical_dom_sf"/>
</dbReference>
<dbReference type="Pfam" id="PF01381">
    <property type="entry name" value="HTH_3"/>
    <property type="match status" value="1"/>
</dbReference>
<protein>
    <recommendedName>
        <fullName evidence="1">HTH cro/C1-type domain-containing protein</fullName>
    </recommendedName>
</protein>
<dbReference type="GO" id="GO:0003677">
    <property type="term" value="F:DNA binding"/>
    <property type="evidence" value="ECO:0007669"/>
    <property type="project" value="InterPro"/>
</dbReference>
<dbReference type="Proteomes" id="UP000245288">
    <property type="component" value="Unassembled WGS sequence"/>
</dbReference>
<dbReference type="RefSeq" id="WP_109216481.1">
    <property type="nucleotide sequence ID" value="NZ_CAJLEE010000023.1"/>
</dbReference>
<dbReference type="SUPFAM" id="SSF47413">
    <property type="entry name" value="lambda repressor-like DNA-binding domains"/>
    <property type="match status" value="1"/>
</dbReference>
<dbReference type="AlphaFoldDB" id="A0A2V1JRE9"/>
<dbReference type="InterPro" id="IPR001387">
    <property type="entry name" value="Cro/C1-type_HTH"/>
</dbReference>
<dbReference type="PANTHER" id="PTHR37038">
    <property type="entry name" value="TRANSCRIPTIONAL REGULATOR-RELATED"/>
    <property type="match status" value="1"/>
</dbReference>
<evidence type="ECO:0000259" key="1">
    <source>
        <dbReference type="PROSITE" id="PS50943"/>
    </source>
</evidence>
<organism evidence="2 3">
    <name type="scientific">Eubacterium ramulus</name>
    <dbReference type="NCBI Taxonomy" id="39490"/>
    <lineage>
        <taxon>Bacteria</taxon>
        <taxon>Bacillati</taxon>
        <taxon>Bacillota</taxon>
        <taxon>Clostridia</taxon>
        <taxon>Eubacteriales</taxon>
        <taxon>Eubacteriaceae</taxon>
        <taxon>Eubacterium</taxon>
    </lineage>
</organism>